<comment type="caution">
    <text evidence="3">The sequence shown here is derived from an EMBL/GenBank/DDBJ whole genome shotgun (WGS) entry which is preliminary data.</text>
</comment>
<feature type="region of interest" description="Disordered" evidence="2">
    <location>
        <begin position="1"/>
        <end position="42"/>
    </location>
</feature>
<dbReference type="InterPro" id="IPR011010">
    <property type="entry name" value="DNA_brk_join_enz"/>
</dbReference>
<keyword evidence="4" id="KW-1185">Reference proteome</keyword>
<proteinExistence type="predicted"/>
<dbReference type="SUPFAM" id="SSF56349">
    <property type="entry name" value="DNA breaking-rejoining enzymes"/>
    <property type="match status" value="1"/>
</dbReference>
<evidence type="ECO:0000313" key="4">
    <source>
        <dbReference type="Proteomes" id="UP001236795"/>
    </source>
</evidence>
<dbReference type="InterPro" id="IPR013762">
    <property type="entry name" value="Integrase-like_cat_sf"/>
</dbReference>
<reference evidence="3 4" key="1">
    <citation type="submission" date="2023-07" db="EMBL/GenBank/DDBJ databases">
        <title>Genomic Encyclopedia of Type Strains, Phase IV (KMG-IV): sequencing the most valuable type-strain genomes for metagenomic binning, comparative biology and taxonomic classification.</title>
        <authorList>
            <person name="Goeker M."/>
        </authorList>
    </citation>
    <scope>NUCLEOTIDE SEQUENCE [LARGE SCALE GENOMIC DNA]</scope>
    <source>
        <strain evidence="3 4">DSM 40573</strain>
    </source>
</reference>
<name>A0ABU0KN96_9ACTN</name>
<dbReference type="EMBL" id="JAUSWC010000018">
    <property type="protein sequence ID" value="MDQ0489896.1"/>
    <property type="molecule type" value="Genomic_DNA"/>
</dbReference>
<evidence type="ECO:0000313" key="3">
    <source>
        <dbReference type="EMBL" id="MDQ0489896.1"/>
    </source>
</evidence>
<gene>
    <name evidence="3" type="ORF">QO019_004773</name>
</gene>
<dbReference type="Gene3D" id="1.10.443.10">
    <property type="entry name" value="Intergrase catalytic core"/>
    <property type="match status" value="2"/>
</dbReference>
<accession>A0ABU0KN96</accession>
<dbReference type="RefSeq" id="WP_337590596.1">
    <property type="nucleotide sequence ID" value="NZ_JAUSWC010000018.1"/>
</dbReference>
<dbReference type="CDD" id="cd01189">
    <property type="entry name" value="INT_ICEBs1_C_like"/>
    <property type="match status" value="1"/>
</dbReference>
<feature type="region of interest" description="Disordered" evidence="2">
    <location>
        <begin position="276"/>
        <end position="326"/>
    </location>
</feature>
<keyword evidence="1" id="KW-0233">DNA recombination</keyword>
<evidence type="ECO:0000256" key="2">
    <source>
        <dbReference type="SAM" id="MobiDB-lite"/>
    </source>
</evidence>
<sequence>MTSSTATTAVSSTRGPTERRPRAWKQAKKPRPPHLRARWKAAQAALKVANAEPRKNSGPGAQKRYLDTVPAALGDAVREKLISENWTDGVAIPKYHRPDPLVWTDERVARWRETGRKPGPVMVGAPEQTGEFLDAAVEHPLYVMWHLMVFCAPRRGEAAGLPWAGVDMTKGRANIVEQLVSDASYDVWEDTPKSRSGRRTVTLDSATFALMTAWRDVQKAQRTEWEGKHCAASLSLAAGLSMKAIQALLGRASYSLTADTYTSLMPQFEKEAADAPVALVPRKGADPATDNSTEAGEPSQAGEPKALYLVQPDASEDGKSCNQDVS</sequence>
<organism evidence="3 4">
    <name type="scientific">Streptomyces thermodiastaticus</name>
    <dbReference type="NCBI Taxonomy" id="44061"/>
    <lineage>
        <taxon>Bacteria</taxon>
        <taxon>Bacillati</taxon>
        <taxon>Actinomycetota</taxon>
        <taxon>Actinomycetes</taxon>
        <taxon>Kitasatosporales</taxon>
        <taxon>Streptomycetaceae</taxon>
        <taxon>Streptomyces</taxon>
    </lineage>
</organism>
<evidence type="ECO:0000256" key="1">
    <source>
        <dbReference type="ARBA" id="ARBA00023172"/>
    </source>
</evidence>
<protein>
    <submittedName>
        <fullName evidence="3">Integrase</fullName>
    </submittedName>
</protein>
<dbReference type="Proteomes" id="UP001236795">
    <property type="component" value="Unassembled WGS sequence"/>
</dbReference>
<feature type="compositionally biased region" description="Basic residues" evidence="2">
    <location>
        <begin position="22"/>
        <end position="39"/>
    </location>
</feature>
<feature type="compositionally biased region" description="Low complexity" evidence="2">
    <location>
        <begin position="1"/>
        <end position="13"/>
    </location>
</feature>